<dbReference type="GO" id="GO:0016925">
    <property type="term" value="P:protein sumoylation"/>
    <property type="evidence" value="ECO:0007669"/>
    <property type="project" value="TreeGrafter"/>
</dbReference>
<evidence type="ECO:0000256" key="1">
    <source>
        <dbReference type="ARBA" id="ARBA00005673"/>
    </source>
</evidence>
<comment type="similarity">
    <text evidence="1">Belongs to the ubiquitin-activating E1 family.</text>
</comment>
<dbReference type="InterPro" id="IPR035985">
    <property type="entry name" value="Ubiquitin-activating_enz"/>
</dbReference>
<organism evidence="3">
    <name type="scientific">Mesocestoides corti</name>
    <name type="common">Flatworm</name>
    <dbReference type="NCBI Taxonomy" id="53468"/>
    <lineage>
        <taxon>Eukaryota</taxon>
        <taxon>Metazoa</taxon>
        <taxon>Spiralia</taxon>
        <taxon>Lophotrochozoa</taxon>
        <taxon>Platyhelminthes</taxon>
        <taxon>Cestoda</taxon>
        <taxon>Eucestoda</taxon>
        <taxon>Cyclophyllidea</taxon>
        <taxon>Mesocestoididae</taxon>
        <taxon>Mesocestoides</taxon>
    </lineage>
</organism>
<sequence>MCTPKALSEEEAALYDRQIRLWGLEAQSKLKRAKLLLLGLSPVAGEIIKNIVLCGISTLTIADRKTVTEDDIEHCFLYEESHFGQLRNISAVKRAQALNTMVSITCESNIEADFLYKQYKDYDEFIIALDFHDGILNDWIFYANKFRSFSNQSKIHCVLSFGMHAIGFADLGCYTYESDENRVKASGDVANTDPPKSANGDSPVSFVQYPSIKELFDLTWRGEQASRLSAKRMPKGFFLARLISQVNGPITSQALQDAWYNVAEDLGVPTTLLSIEDFESCCGMSSVAINAIIGGIISQEVIQGLSHKGTPKGNWYFMDGRTCEVTVLWIPSRAQRPDSSS</sequence>
<dbReference type="GO" id="GO:0005737">
    <property type="term" value="C:cytoplasm"/>
    <property type="evidence" value="ECO:0007669"/>
    <property type="project" value="TreeGrafter"/>
</dbReference>
<proteinExistence type="inferred from homology"/>
<dbReference type="InterPro" id="IPR045886">
    <property type="entry name" value="ThiF/MoeB/HesA"/>
</dbReference>
<evidence type="ECO:0000259" key="2">
    <source>
        <dbReference type="Pfam" id="PF00899"/>
    </source>
</evidence>
<dbReference type="Gene3D" id="3.40.50.720">
    <property type="entry name" value="NAD(P)-binding Rossmann-like Domain"/>
    <property type="match status" value="1"/>
</dbReference>
<dbReference type="SUPFAM" id="SSF69572">
    <property type="entry name" value="Activating enzymes of the ubiquitin-like proteins"/>
    <property type="match status" value="1"/>
</dbReference>
<name>A0A5K3F0H3_MESCO</name>
<protein>
    <submittedName>
        <fullName evidence="3">ThiF domain-containing protein</fullName>
    </submittedName>
</protein>
<accession>A0A5K3F0H3</accession>
<dbReference type="AlphaFoldDB" id="A0A5K3F0H3"/>
<feature type="domain" description="THIF-type NAD/FAD binding fold" evidence="2">
    <location>
        <begin position="15"/>
        <end position="326"/>
    </location>
</feature>
<dbReference type="PANTHER" id="PTHR10953:SF162">
    <property type="entry name" value="SUMO-ACTIVATING ENZYME SUBUNIT 1"/>
    <property type="match status" value="1"/>
</dbReference>
<dbReference type="WBParaSite" id="MCU_003996-RA">
    <property type="protein sequence ID" value="MCU_003996-RA"/>
    <property type="gene ID" value="MCU_003996"/>
</dbReference>
<evidence type="ECO:0000313" key="3">
    <source>
        <dbReference type="WBParaSite" id="MCU_003996-RA"/>
    </source>
</evidence>
<dbReference type="GO" id="GO:0031510">
    <property type="term" value="C:SUMO activating enzyme complex"/>
    <property type="evidence" value="ECO:0007669"/>
    <property type="project" value="TreeGrafter"/>
</dbReference>
<dbReference type="Pfam" id="PF00899">
    <property type="entry name" value="ThiF"/>
    <property type="match status" value="1"/>
</dbReference>
<reference evidence="3" key="1">
    <citation type="submission" date="2019-11" db="UniProtKB">
        <authorList>
            <consortium name="WormBaseParasite"/>
        </authorList>
    </citation>
    <scope>IDENTIFICATION</scope>
</reference>
<dbReference type="InterPro" id="IPR000594">
    <property type="entry name" value="ThiF_NAD_FAD-bd"/>
</dbReference>
<dbReference type="GO" id="GO:0019948">
    <property type="term" value="F:SUMO activating enzyme activity"/>
    <property type="evidence" value="ECO:0007669"/>
    <property type="project" value="TreeGrafter"/>
</dbReference>
<dbReference type="PANTHER" id="PTHR10953">
    <property type="entry name" value="UBIQUITIN-ACTIVATING ENZYME E1"/>
    <property type="match status" value="1"/>
</dbReference>